<evidence type="ECO:0000313" key="5">
    <source>
        <dbReference type="EMBL" id="GMH48506.1"/>
    </source>
</evidence>
<dbReference type="EMBL" id="BRXW01000367">
    <property type="protein sequence ID" value="GMH48506.1"/>
    <property type="molecule type" value="Genomic_DNA"/>
</dbReference>
<dbReference type="PANTHER" id="PTHR10744">
    <property type="entry name" value="40S RIBOSOMAL PROTEIN S11 FAMILY MEMBER"/>
    <property type="match status" value="1"/>
</dbReference>
<dbReference type="SUPFAM" id="SSF50249">
    <property type="entry name" value="Nucleic acid-binding proteins"/>
    <property type="match status" value="1"/>
</dbReference>
<dbReference type="PANTHER" id="PTHR10744:SF9">
    <property type="entry name" value="40S RIBOSOMAL PROTEIN S11-RELATED"/>
    <property type="match status" value="1"/>
</dbReference>
<dbReference type="Gene3D" id="2.40.50.1000">
    <property type="match status" value="1"/>
</dbReference>
<proteinExistence type="inferred from homology"/>
<reference evidence="6" key="1">
    <citation type="journal article" date="2023" name="Commun. Biol.">
        <title>Genome analysis of Parmales, the sister group of diatoms, reveals the evolutionary specialization of diatoms from phago-mixotrophs to photoautotrophs.</title>
        <authorList>
            <person name="Ban H."/>
            <person name="Sato S."/>
            <person name="Yoshikawa S."/>
            <person name="Yamada K."/>
            <person name="Nakamura Y."/>
            <person name="Ichinomiya M."/>
            <person name="Sato N."/>
            <person name="Blanc-Mathieu R."/>
            <person name="Endo H."/>
            <person name="Kuwata A."/>
            <person name="Ogata H."/>
        </authorList>
    </citation>
    <scope>NUCLEOTIDE SEQUENCE [LARGE SCALE GENOMIC DNA]</scope>
    <source>
        <strain evidence="6">NIES 3700</strain>
    </source>
</reference>
<keyword evidence="3" id="KW-0687">Ribonucleoprotein</keyword>
<evidence type="ECO:0000313" key="6">
    <source>
        <dbReference type="Proteomes" id="UP001165122"/>
    </source>
</evidence>
<accession>A0A9W6ZA66</accession>
<feature type="domain" description="Small ribosomal subunit protein uS17 N-terminal" evidence="4">
    <location>
        <begin position="12"/>
        <end position="78"/>
    </location>
</feature>
<gene>
    <name evidence="5" type="ORF">TrLO_g4555</name>
</gene>
<dbReference type="CDD" id="cd00364">
    <property type="entry name" value="Ribosomal_uS17"/>
    <property type="match status" value="1"/>
</dbReference>
<dbReference type="InterPro" id="IPR032440">
    <property type="entry name" value="Ribosomal_uS17_N"/>
</dbReference>
<dbReference type="OrthoDB" id="10254436at2759"/>
<dbReference type="InterPro" id="IPR028333">
    <property type="entry name" value="Ribosomal_uS17_arc/euk"/>
</dbReference>
<dbReference type="Pfam" id="PF16205">
    <property type="entry name" value="Ribosomal_S17_N"/>
    <property type="match status" value="1"/>
</dbReference>
<dbReference type="GO" id="GO:0006412">
    <property type="term" value="P:translation"/>
    <property type="evidence" value="ECO:0007669"/>
    <property type="project" value="InterPro"/>
</dbReference>
<comment type="caution">
    <text evidence="5">The sequence shown here is derived from an EMBL/GenBank/DDBJ whole genome shotgun (WGS) entry which is preliminary data.</text>
</comment>
<evidence type="ECO:0000256" key="2">
    <source>
        <dbReference type="ARBA" id="ARBA00022980"/>
    </source>
</evidence>
<name>A0A9W6ZA66_9STRA</name>
<dbReference type="GO" id="GO:0022627">
    <property type="term" value="C:cytosolic small ribosomal subunit"/>
    <property type="evidence" value="ECO:0007669"/>
    <property type="project" value="TreeGrafter"/>
</dbReference>
<organism evidence="5 6">
    <name type="scientific">Triparma laevis f. longispina</name>
    <dbReference type="NCBI Taxonomy" id="1714387"/>
    <lineage>
        <taxon>Eukaryota</taxon>
        <taxon>Sar</taxon>
        <taxon>Stramenopiles</taxon>
        <taxon>Ochrophyta</taxon>
        <taxon>Bolidophyceae</taxon>
        <taxon>Parmales</taxon>
        <taxon>Triparmaceae</taxon>
        <taxon>Triparma</taxon>
    </lineage>
</organism>
<evidence type="ECO:0000256" key="3">
    <source>
        <dbReference type="ARBA" id="ARBA00023274"/>
    </source>
</evidence>
<dbReference type="FunFam" id="2.40.50.1000:FF:000004">
    <property type="entry name" value="40S ribosomal proteins S11"/>
    <property type="match status" value="1"/>
</dbReference>
<dbReference type="Pfam" id="PF00366">
    <property type="entry name" value="Ribosomal_S17"/>
    <property type="match status" value="1"/>
</dbReference>
<keyword evidence="6" id="KW-1185">Reference proteome</keyword>
<keyword evidence="2" id="KW-0689">Ribosomal protein</keyword>
<dbReference type="AlphaFoldDB" id="A0A9W6ZA66"/>
<dbReference type="InterPro" id="IPR012340">
    <property type="entry name" value="NA-bd_OB-fold"/>
</dbReference>
<protein>
    <recommendedName>
        <fullName evidence="4">Small ribosomal subunit protein uS17 N-terminal domain-containing protein</fullName>
    </recommendedName>
</protein>
<dbReference type="PRINTS" id="PR00973">
    <property type="entry name" value="RIBOSOMALS17"/>
</dbReference>
<dbReference type="Proteomes" id="UP001165122">
    <property type="component" value="Unassembled WGS sequence"/>
</dbReference>
<dbReference type="GO" id="GO:0003735">
    <property type="term" value="F:structural constituent of ribosome"/>
    <property type="evidence" value="ECO:0007669"/>
    <property type="project" value="InterPro"/>
</dbReference>
<dbReference type="NCBIfam" id="TIGR03630">
    <property type="entry name" value="uS17_arch"/>
    <property type="match status" value="1"/>
</dbReference>
<sequence>MGINDKYRECDQTQKAYQKQDAVFVARKRVAGSKKQKSMRYVKSIGLGFKTPREATEGNYVDKKCPFTGNVNIRGRILKGLCISAGKMTNTVVVRRDYLHYISKYRRYEKRHKNVHVHCSPAFTIKEGDVVTIGQCRPLAKTVRFNVLAVEPTTNSALNIKKVFRMF</sequence>
<evidence type="ECO:0000259" key="4">
    <source>
        <dbReference type="Pfam" id="PF16205"/>
    </source>
</evidence>
<dbReference type="InterPro" id="IPR000266">
    <property type="entry name" value="Ribosomal_uS17"/>
</dbReference>
<evidence type="ECO:0000256" key="1">
    <source>
        <dbReference type="ARBA" id="ARBA00010254"/>
    </source>
</evidence>
<comment type="similarity">
    <text evidence="1">Belongs to the universal ribosomal protein uS17 family.</text>
</comment>